<gene>
    <name evidence="1" type="ORF">CCUS01_03416</name>
</gene>
<keyword evidence="2" id="KW-1185">Reference proteome</keyword>
<dbReference type="Proteomes" id="UP001239213">
    <property type="component" value="Unassembled WGS sequence"/>
</dbReference>
<proteinExistence type="predicted"/>
<dbReference type="EMBL" id="MPDP01000046">
    <property type="protein sequence ID" value="KAK1489369.1"/>
    <property type="molecule type" value="Genomic_DNA"/>
</dbReference>
<evidence type="ECO:0000313" key="1">
    <source>
        <dbReference type="EMBL" id="KAK1489369.1"/>
    </source>
</evidence>
<name>A0AAJ0DKD8_9PEZI</name>
<organism evidence="1 2">
    <name type="scientific">Colletotrichum cuscutae</name>
    <dbReference type="NCBI Taxonomy" id="1209917"/>
    <lineage>
        <taxon>Eukaryota</taxon>
        <taxon>Fungi</taxon>
        <taxon>Dikarya</taxon>
        <taxon>Ascomycota</taxon>
        <taxon>Pezizomycotina</taxon>
        <taxon>Sordariomycetes</taxon>
        <taxon>Hypocreomycetidae</taxon>
        <taxon>Glomerellales</taxon>
        <taxon>Glomerellaceae</taxon>
        <taxon>Colletotrichum</taxon>
        <taxon>Colletotrichum acutatum species complex</taxon>
    </lineage>
</organism>
<comment type="caution">
    <text evidence="1">The sequence shown here is derived from an EMBL/GenBank/DDBJ whole genome shotgun (WGS) entry which is preliminary data.</text>
</comment>
<reference evidence="1" key="1">
    <citation type="submission" date="2016-11" db="EMBL/GenBank/DDBJ databases">
        <title>The genome sequence of Colletotrichum cuscutae.</title>
        <authorList>
            <person name="Baroncelli R."/>
        </authorList>
    </citation>
    <scope>NUCLEOTIDE SEQUENCE</scope>
    <source>
        <strain evidence="1">IMI 304802</strain>
    </source>
</reference>
<dbReference type="AlphaFoldDB" id="A0AAJ0DKD8"/>
<sequence>MWYSTFRLIINKNGRLLCRLRDTRNLTMIITRNRVIEYLHLKREFIGMIKITRRKGLSLNIRYLSSWLISSYLITSRNSFIRTTKTYFIELPTINTYFSDRELNDSSFKQSPEQLIPNKLPYQTRNLN</sequence>
<accession>A0AAJ0DKD8</accession>
<evidence type="ECO:0000313" key="2">
    <source>
        <dbReference type="Proteomes" id="UP001239213"/>
    </source>
</evidence>
<protein>
    <submittedName>
        <fullName evidence="1">Uncharacterized protein</fullName>
    </submittedName>
</protein>